<feature type="domain" description="Ig-like" evidence="5">
    <location>
        <begin position="802"/>
        <end position="886"/>
    </location>
</feature>
<feature type="domain" description="Ig-like" evidence="5">
    <location>
        <begin position="891"/>
        <end position="974"/>
    </location>
</feature>
<organism evidence="7 8">
    <name type="scientific">Didymodactylos carnosus</name>
    <dbReference type="NCBI Taxonomy" id="1234261"/>
    <lineage>
        <taxon>Eukaryota</taxon>
        <taxon>Metazoa</taxon>
        <taxon>Spiralia</taxon>
        <taxon>Gnathifera</taxon>
        <taxon>Rotifera</taxon>
        <taxon>Eurotatoria</taxon>
        <taxon>Bdelloidea</taxon>
        <taxon>Philodinida</taxon>
        <taxon>Philodinidae</taxon>
        <taxon>Didymodactylos</taxon>
    </lineage>
</organism>
<evidence type="ECO:0000256" key="2">
    <source>
        <dbReference type="ARBA" id="ARBA00022490"/>
    </source>
</evidence>
<dbReference type="Gene3D" id="2.60.40.10">
    <property type="entry name" value="Immunoglobulins"/>
    <property type="match status" value="13"/>
</dbReference>
<gene>
    <name evidence="6" type="ORF">OVA965_LOCUS30388</name>
    <name evidence="7" type="ORF">TMI583_LOCUS31187</name>
</gene>
<evidence type="ECO:0000256" key="3">
    <source>
        <dbReference type="ARBA" id="ARBA00022553"/>
    </source>
</evidence>
<evidence type="ECO:0000256" key="4">
    <source>
        <dbReference type="ARBA" id="ARBA00023157"/>
    </source>
</evidence>
<dbReference type="InterPro" id="IPR013098">
    <property type="entry name" value="Ig_I-set"/>
</dbReference>
<dbReference type="EMBL" id="CAJOBA010043682">
    <property type="protein sequence ID" value="CAF4153159.1"/>
    <property type="molecule type" value="Genomic_DNA"/>
</dbReference>
<dbReference type="Pfam" id="PF07679">
    <property type="entry name" value="I-set"/>
    <property type="match status" value="10"/>
</dbReference>
<feature type="domain" description="Ig-like" evidence="5">
    <location>
        <begin position="136"/>
        <end position="227"/>
    </location>
</feature>
<evidence type="ECO:0000313" key="7">
    <source>
        <dbReference type="EMBL" id="CAF4153159.1"/>
    </source>
</evidence>
<keyword evidence="3" id="KW-0597">Phosphoprotein</keyword>
<feature type="domain" description="Ig-like" evidence="5">
    <location>
        <begin position="448"/>
        <end position="518"/>
    </location>
</feature>
<dbReference type="PROSITE" id="PS50835">
    <property type="entry name" value="IG_LIKE"/>
    <property type="match status" value="9"/>
</dbReference>
<keyword evidence="2" id="KW-0963">Cytoplasm</keyword>
<dbReference type="InterPro" id="IPR013783">
    <property type="entry name" value="Ig-like_fold"/>
</dbReference>
<dbReference type="GO" id="GO:0005737">
    <property type="term" value="C:cytoplasm"/>
    <property type="evidence" value="ECO:0007669"/>
    <property type="project" value="UniProtKB-SubCell"/>
</dbReference>
<feature type="non-terminal residue" evidence="7">
    <location>
        <position position="1"/>
    </location>
</feature>
<evidence type="ECO:0000313" key="8">
    <source>
        <dbReference type="Proteomes" id="UP000682733"/>
    </source>
</evidence>
<dbReference type="InterPro" id="IPR007110">
    <property type="entry name" value="Ig-like_dom"/>
</dbReference>
<dbReference type="InterPro" id="IPR036179">
    <property type="entry name" value="Ig-like_dom_sf"/>
</dbReference>
<name>A0A8S2R9N0_9BILA</name>
<dbReference type="InterPro" id="IPR052385">
    <property type="entry name" value="Obscurin/Obscurin-like_Reg"/>
</dbReference>
<dbReference type="Proteomes" id="UP000682733">
    <property type="component" value="Unassembled WGS sequence"/>
</dbReference>
<comment type="caution">
    <text evidence="7">The sequence shown here is derived from an EMBL/GenBank/DDBJ whole genome shotgun (WGS) entry which is preliminary data.</text>
</comment>
<dbReference type="CDD" id="cd00096">
    <property type="entry name" value="Ig"/>
    <property type="match status" value="3"/>
</dbReference>
<feature type="domain" description="Ig-like" evidence="5">
    <location>
        <begin position="37"/>
        <end position="130"/>
    </location>
</feature>
<reference evidence="7" key="1">
    <citation type="submission" date="2021-02" db="EMBL/GenBank/DDBJ databases">
        <authorList>
            <person name="Nowell W R."/>
        </authorList>
    </citation>
    <scope>NUCLEOTIDE SEQUENCE</scope>
</reference>
<accession>A0A8S2R9N0</accession>
<evidence type="ECO:0000259" key="5">
    <source>
        <dbReference type="PROSITE" id="PS50835"/>
    </source>
</evidence>
<comment type="subcellular location">
    <subcellularLocation>
        <location evidence="1">Cytoplasm</location>
    </subcellularLocation>
</comment>
<dbReference type="PANTHER" id="PTHR35971">
    <property type="entry name" value="SI:DKEY-31G6.6"/>
    <property type="match status" value="1"/>
</dbReference>
<evidence type="ECO:0000313" key="6">
    <source>
        <dbReference type="EMBL" id="CAF1342008.1"/>
    </source>
</evidence>
<feature type="non-terminal residue" evidence="7">
    <location>
        <position position="1284"/>
    </location>
</feature>
<dbReference type="EMBL" id="CAJNOK010022056">
    <property type="protein sequence ID" value="CAF1342008.1"/>
    <property type="molecule type" value="Genomic_DNA"/>
</dbReference>
<evidence type="ECO:0000256" key="1">
    <source>
        <dbReference type="ARBA" id="ARBA00004496"/>
    </source>
</evidence>
<dbReference type="InterPro" id="IPR003598">
    <property type="entry name" value="Ig_sub2"/>
</dbReference>
<dbReference type="SMART" id="SM00408">
    <property type="entry name" value="IGc2"/>
    <property type="match status" value="10"/>
</dbReference>
<proteinExistence type="predicted"/>
<dbReference type="SMART" id="SM00409">
    <property type="entry name" value="IG"/>
    <property type="match status" value="13"/>
</dbReference>
<keyword evidence="4" id="KW-1015">Disulfide bond</keyword>
<dbReference type="Proteomes" id="UP000677228">
    <property type="component" value="Unassembled WGS sequence"/>
</dbReference>
<dbReference type="SUPFAM" id="SSF48726">
    <property type="entry name" value="Immunoglobulin"/>
    <property type="match status" value="13"/>
</dbReference>
<dbReference type="InterPro" id="IPR003599">
    <property type="entry name" value="Ig_sub"/>
</dbReference>
<feature type="domain" description="Ig-like" evidence="5">
    <location>
        <begin position="978"/>
        <end position="1065"/>
    </location>
</feature>
<dbReference type="Pfam" id="PF13927">
    <property type="entry name" value="Ig_3"/>
    <property type="match status" value="1"/>
</dbReference>
<feature type="domain" description="Ig-like" evidence="5">
    <location>
        <begin position="343"/>
        <end position="436"/>
    </location>
</feature>
<dbReference type="FunFam" id="2.60.40.10:FF:000214">
    <property type="entry name" value="titin isoform X1"/>
    <property type="match status" value="2"/>
</dbReference>
<protein>
    <recommendedName>
        <fullName evidence="5">Ig-like domain-containing protein</fullName>
    </recommendedName>
</protein>
<sequence length="1284" mass="147198">SFTMTIPSVDLKDADTYTVKLDDGLTQSARLKVQEIPISVLIPLQVTPELPLVGNEFTLSVTLNREPSKKPKWLKNGKDLSLRKDARFTFKQEKNPDNNGITYTLTIRSSTPDDEGIYRFEIEPISESLNVKLTEQKILIVQCDEDVSSTIGSSITISCTLNVPQGHVTWFHDGIKIASSETPIKSTANRYTLTSEDTKRTLTIKSVEKDDFGPYTVKTKDDKRDLTLTEKTSDDDKLKVLESPPKLLDLDQNDELNLSIVTNRPCPIEWTKDNRPLNTIAKQIDDKHYRVTFTVPKVDFDHAGIYKCVVLGKNNKPLYEYQTEVLVHDPYERQKQDLEFEEPLIFVRKLEDQKVNEDTDIVLECELNRQPSSIKWFKDGNELVSNEKIEIVNEEKILQMKIRKVSVDDEAEYSVTADNLKGYAFVGVITSRVRFTQTLADTIVRVKSKVKLDCKLSIPDTPITWKRDGVTIKSDNIIYRIQMDGQNHSLEIESAELDHSGKYSAHYNDDVETSCQLSVQEEPVFSRELPPELTLKVGTNLLVDVETYRPNKKVQWYKNGELLSSMTGRFRRLDDKYGHSLKIAKVTVEDDDNCLLECVCDSVRSQCRVYVQKEPLVFIKELDDLNYTPNEKLVFTVKMNKKPSDESHWLHNDQVIVPDNRIKITYDDSEHESKLIIFSSDESDQGKYMYDAVEARTSCTANLKVTKLQFVQDLRNRTVKQDQPCQFECELNKIPTKIEWFINDQLVTSENTNGRIDIPISPDGKKYILKIKQAILNDNGKVTVKVDDELESTATLEVKRIPTEFIKGLTNARVSENETAEFSCELNKANIPVKWFLDGQLIENYDHFEIKQNGAKHSLTVRNAQWNDAGEYKCIADGVVTSATLTVKAIPVTFTLPLQEEVKNEDEQVEFVCETSKPCRVQWNHGDKRLTQSNKYDIETVENRHYLRVSKLKQLDKGWYKCSVQDAVTEAKLSIIDKSVELVTPLEDCTVTENESLTFFCELSKSDMDVAWYHNEQRLFTTSHSRIRSRQLDNRYELLIDDCEPDDQGLYEMRCEHIKTSCHLTVKRLTTTFLEQLKNIQATEEDTIRFQCRISKLSSNVKWYKDGVRLTPSDRLVYSVKNDLLTLIIHNVQMEDAGNYRCMVDDEHTDGSLLVEPLPILFTKMLPKTRILYNAEPLSLTCQLSKPNVKVTWFKDGIPLKSDDPRVQAKSEGLRYTLSIRGPTTIEDEGLYTIKIDNDDKESSCQVSVEDLADAEKKKPHIIRPLQDLTVPEGGSFSLECEFE</sequence>
<dbReference type="PANTHER" id="PTHR35971:SF5">
    <property type="entry name" value="OBSCURIN LIKE CYTOSKELETAL ADAPTOR 1"/>
    <property type="match status" value="1"/>
</dbReference>
<feature type="domain" description="Ig-like" evidence="5">
    <location>
        <begin position="1159"/>
        <end position="1250"/>
    </location>
</feature>
<feature type="domain" description="Ig-like" evidence="5">
    <location>
        <begin position="1067"/>
        <end position="1154"/>
    </location>
</feature>